<evidence type="ECO:0000313" key="1">
    <source>
        <dbReference type="EMBL" id="JAH17736.1"/>
    </source>
</evidence>
<reference evidence="1" key="1">
    <citation type="submission" date="2014-11" db="EMBL/GenBank/DDBJ databases">
        <authorList>
            <person name="Amaro Gonzalez C."/>
        </authorList>
    </citation>
    <scope>NUCLEOTIDE SEQUENCE</scope>
</reference>
<name>A0A0E9QLI5_ANGAN</name>
<organism evidence="1">
    <name type="scientific">Anguilla anguilla</name>
    <name type="common">European freshwater eel</name>
    <name type="synonym">Muraena anguilla</name>
    <dbReference type="NCBI Taxonomy" id="7936"/>
    <lineage>
        <taxon>Eukaryota</taxon>
        <taxon>Metazoa</taxon>
        <taxon>Chordata</taxon>
        <taxon>Craniata</taxon>
        <taxon>Vertebrata</taxon>
        <taxon>Euteleostomi</taxon>
        <taxon>Actinopterygii</taxon>
        <taxon>Neopterygii</taxon>
        <taxon>Teleostei</taxon>
        <taxon>Anguilliformes</taxon>
        <taxon>Anguillidae</taxon>
        <taxon>Anguilla</taxon>
    </lineage>
</organism>
<dbReference type="AlphaFoldDB" id="A0A0E9QLI5"/>
<sequence>MEWDVKKTNGRGSTSEAFLYFSISGRILGLHTPPMLLRKRLGDL</sequence>
<accession>A0A0E9QLI5</accession>
<reference evidence="1" key="2">
    <citation type="journal article" date="2015" name="Fish Shellfish Immunol.">
        <title>Early steps in the European eel (Anguilla anguilla)-Vibrio vulnificus interaction in the gills: Role of the RtxA13 toxin.</title>
        <authorList>
            <person name="Callol A."/>
            <person name="Pajuelo D."/>
            <person name="Ebbesson L."/>
            <person name="Teles M."/>
            <person name="MacKenzie S."/>
            <person name="Amaro C."/>
        </authorList>
    </citation>
    <scope>NUCLEOTIDE SEQUENCE</scope>
</reference>
<proteinExistence type="predicted"/>
<dbReference type="EMBL" id="GBXM01090841">
    <property type="protein sequence ID" value="JAH17736.1"/>
    <property type="molecule type" value="Transcribed_RNA"/>
</dbReference>
<protein>
    <submittedName>
        <fullName evidence="1">Uncharacterized protein</fullName>
    </submittedName>
</protein>